<comment type="cofactor">
    <cofactor evidence="1">
        <name>Fe(2+)</name>
        <dbReference type="ChEBI" id="CHEBI:29033"/>
    </cofactor>
</comment>
<dbReference type="Proteomes" id="UP000196138">
    <property type="component" value="Chromosome"/>
</dbReference>
<dbReference type="KEGG" id="cser:CCO03_15215"/>
<evidence type="ECO:0000256" key="3">
    <source>
        <dbReference type="ARBA" id="ARBA00022763"/>
    </source>
</evidence>
<dbReference type="PROSITE" id="PS51471">
    <property type="entry name" value="FE2OG_OXY"/>
    <property type="match status" value="1"/>
</dbReference>
<gene>
    <name evidence="10" type="ORF">CCO03_15215</name>
</gene>
<keyword evidence="11" id="KW-1185">Reference proteome</keyword>
<keyword evidence="7" id="KW-0408">Iron</keyword>
<keyword evidence="2" id="KW-0479">Metal-binding</keyword>
<evidence type="ECO:0000256" key="2">
    <source>
        <dbReference type="ARBA" id="ARBA00022723"/>
    </source>
</evidence>
<dbReference type="InterPro" id="IPR027450">
    <property type="entry name" value="AlkB-like"/>
</dbReference>
<evidence type="ECO:0000313" key="10">
    <source>
        <dbReference type="EMBL" id="ARU05846.1"/>
    </source>
</evidence>
<evidence type="ECO:0000256" key="1">
    <source>
        <dbReference type="ARBA" id="ARBA00001954"/>
    </source>
</evidence>
<accession>A0A1Y0EQJ3</accession>
<dbReference type="InterPro" id="IPR032854">
    <property type="entry name" value="ALKBH3"/>
</dbReference>
<evidence type="ECO:0000256" key="6">
    <source>
        <dbReference type="ARBA" id="ARBA00023002"/>
    </source>
</evidence>
<dbReference type="InterPro" id="IPR005123">
    <property type="entry name" value="Oxoglu/Fe-dep_dioxygenase_dom"/>
</dbReference>
<sequence length="197" mass="22006">MTPSIPDRLPVDGSLLDHGVVWPADAADALLRSLLTAIPWQHDQVVLYGKTITTARQVCWMGDEAYTYRYSGDRKVAQPWPPAVLPVKSHIEALTGERFNSCLANLYPTGQQGVSWHSDAEPELGPTPTIASVSLGAARRFVLRHRERDLEVEVLLRHGSLIVMCGQSQARWKHQLPKMARVHSPRVNLTFRQILSS</sequence>
<dbReference type="GO" id="GO:0032451">
    <property type="term" value="F:demethylase activity"/>
    <property type="evidence" value="ECO:0007669"/>
    <property type="project" value="UniProtKB-ARBA"/>
</dbReference>
<evidence type="ECO:0000313" key="11">
    <source>
        <dbReference type="Proteomes" id="UP000196138"/>
    </source>
</evidence>
<dbReference type="Gene3D" id="2.60.120.590">
    <property type="entry name" value="Alpha-ketoglutarate-dependent dioxygenase AlkB-like"/>
    <property type="match status" value="1"/>
</dbReference>
<feature type="domain" description="Fe2OG dioxygenase" evidence="9">
    <location>
        <begin position="98"/>
        <end position="195"/>
    </location>
</feature>
<dbReference type="Pfam" id="PF13532">
    <property type="entry name" value="2OG-FeII_Oxy_2"/>
    <property type="match status" value="1"/>
</dbReference>
<dbReference type="InterPro" id="IPR037151">
    <property type="entry name" value="AlkB-like_sf"/>
</dbReference>
<evidence type="ECO:0000256" key="4">
    <source>
        <dbReference type="ARBA" id="ARBA00022842"/>
    </source>
</evidence>
<dbReference type="RefSeq" id="WP_087282412.1">
    <property type="nucleotide sequence ID" value="NZ_CP021455.1"/>
</dbReference>
<dbReference type="SUPFAM" id="SSF51197">
    <property type="entry name" value="Clavaminate synthase-like"/>
    <property type="match status" value="1"/>
</dbReference>
<evidence type="ECO:0000256" key="7">
    <source>
        <dbReference type="ARBA" id="ARBA00023004"/>
    </source>
</evidence>
<evidence type="ECO:0000256" key="8">
    <source>
        <dbReference type="ARBA" id="ARBA00023204"/>
    </source>
</evidence>
<keyword evidence="8" id="KW-0234">DNA repair</keyword>
<keyword evidence="6" id="KW-0560">Oxidoreductase</keyword>
<dbReference type="GO" id="GO:0046872">
    <property type="term" value="F:metal ion binding"/>
    <property type="evidence" value="ECO:0007669"/>
    <property type="project" value="UniProtKB-KW"/>
</dbReference>
<dbReference type="GO" id="GO:0051213">
    <property type="term" value="F:dioxygenase activity"/>
    <property type="evidence" value="ECO:0007669"/>
    <property type="project" value="UniProtKB-KW"/>
</dbReference>
<dbReference type="PANTHER" id="PTHR31212">
    <property type="entry name" value="ALPHA-KETOGLUTARATE-DEPENDENT DIOXYGENASE ALKB HOMOLOG 3"/>
    <property type="match status" value="1"/>
</dbReference>
<dbReference type="FunFam" id="2.60.120.590:FF:000004">
    <property type="entry name" value="DNA oxidative demethylase ALKBH2"/>
    <property type="match status" value="1"/>
</dbReference>
<organism evidence="10 11">
    <name type="scientific">Comamonas serinivorans</name>
    <dbReference type="NCBI Taxonomy" id="1082851"/>
    <lineage>
        <taxon>Bacteria</taxon>
        <taxon>Pseudomonadati</taxon>
        <taxon>Pseudomonadota</taxon>
        <taxon>Betaproteobacteria</taxon>
        <taxon>Burkholderiales</taxon>
        <taxon>Comamonadaceae</taxon>
        <taxon>Comamonas</taxon>
    </lineage>
</organism>
<dbReference type="GO" id="GO:0016705">
    <property type="term" value="F:oxidoreductase activity, acting on paired donors, with incorporation or reduction of molecular oxygen"/>
    <property type="evidence" value="ECO:0007669"/>
    <property type="project" value="UniProtKB-ARBA"/>
</dbReference>
<protein>
    <recommendedName>
        <fullName evidence="9">Fe2OG dioxygenase domain-containing protein</fullName>
    </recommendedName>
</protein>
<dbReference type="GO" id="GO:0006307">
    <property type="term" value="P:DNA alkylation repair"/>
    <property type="evidence" value="ECO:0007669"/>
    <property type="project" value="InterPro"/>
</dbReference>
<evidence type="ECO:0000256" key="5">
    <source>
        <dbReference type="ARBA" id="ARBA00022964"/>
    </source>
</evidence>
<dbReference type="OrthoDB" id="190276at2"/>
<dbReference type="PANTHER" id="PTHR31212:SF4">
    <property type="entry name" value="ALPHA-KETOGLUTARATE-DEPENDENT DIOXYGENASE ALKB HOMOLOG 3"/>
    <property type="match status" value="1"/>
</dbReference>
<evidence type="ECO:0000259" key="9">
    <source>
        <dbReference type="PROSITE" id="PS51471"/>
    </source>
</evidence>
<dbReference type="GO" id="GO:0016787">
    <property type="term" value="F:hydrolase activity"/>
    <property type="evidence" value="ECO:0007669"/>
    <property type="project" value="UniProtKB-ARBA"/>
</dbReference>
<keyword evidence="5" id="KW-0223">Dioxygenase</keyword>
<reference evidence="10 11" key="1">
    <citation type="submission" date="2017-05" db="EMBL/GenBank/DDBJ databases">
        <authorList>
            <person name="Song R."/>
            <person name="Chenine A.L."/>
            <person name="Ruprecht R.M."/>
        </authorList>
    </citation>
    <scope>NUCLEOTIDE SEQUENCE [LARGE SCALE GENOMIC DNA]</scope>
    <source>
        <strain evidence="10 11">DSM 26136</strain>
    </source>
</reference>
<name>A0A1Y0EQJ3_9BURK</name>
<dbReference type="GO" id="GO:0140097">
    <property type="term" value="F:catalytic activity, acting on DNA"/>
    <property type="evidence" value="ECO:0007669"/>
    <property type="project" value="UniProtKB-ARBA"/>
</dbReference>
<keyword evidence="3" id="KW-0227">DNA damage</keyword>
<proteinExistence type="predicted"/>
<dbReference type="AlphaFoldDB" id="A0A1Y0EQJ3"/>
<dbReference type="EMBL" id="CP021455">
    <property type="protein sequence ID" value="ARU05846.1"/>
    <property type="molecule type" value="Genomic_DNA"/>
</dbReference>
<keyword evidence="4" id="KW-0460">Magnesium</keyword>